<dbReference type="InterPro" id="IPR050109">
    <property type="entry name" value="HTH-type_TetR-like_transc_reg"/>
</dbReference>
<accession>A0ABS3LCG5</accession>
<dbReference type="InterPro" id="IPR001647">
    <property type="entry name" value="HTH_TetR"/>
</dbReference>
<dbReference type="PANTHER" id="PTHR30055">
    <property type="entry name" value="HTH-TYPE TRANSCRIPTIONAL REGULATOR RUTR"/>
    <property type="match status" value="1"/>
</dbReference>
<name>A0ABS3LCG5_9ENTE</name>
<organism evidence="4 5">
    <name type="scientific">Candidatus Enterococcus moelleringii</name>
    <dbReference type="NCBI Taxonomy" id="2815325"/>
    <lineage>
        <taxon>Bacteria</taxon>
        <taxon>Bacillati</taxon>
        <taxon>Bacillota</taxon>
        <taxon>Bacilli</taxon>
        <taxon>Lactobacillales</taxon>
        <taxon>Enterococcaceae</taxon>
        <taxon>Enterococcus</taxon>
    </lineage>
</organism>
<dbReference type="PRINTS" id="PR00455">
    <property type="entry name" value="HTHTETR"/>
</dbReference>
<dbReference type="PANTHER" id="PTHR30055:SF226">
    <property type="entry name" value="HTH-TYPE TRANSCRIPTIONAL REGULATOR PKSA"/>
    <property type="match status" value="1"/>
</dbReference>
<feature type="domain" description="HTH tetR-type" evidence="3">
    <location>
        <begin position="2"/>
        <end position="62"/>
    </location>
</feature>
<feature type="DNA-binding region" description="H-T-H motif" evidence="2">
    <location>
        <begin position="25"/>
        <end position="44"/>
    </location>
</feature>
<evidence type="ECO:0000256" key="1">
    <source>
        <dbReference type="ARBA" id="ARBA00023125"/>
    </source>
</evidence>
<comment type="caution">
    <text evidence="4">The sequence shown here is derived from an EMBL/GenBank/DDBJ whole genome shotgun (WGS) entry which is preliminary data.</text>
</comment>
<proteinExistence type="predicted"/>
<evidence type="ECO:0000259" key="3">
    <source>
        <dbReference type="PROSITE" id="PS50977"/>
    </source>
</evidence>
<evidence type="ECO:0000313" key="5">
    <source>
        <dbReference type="Proteomes" id="UP000664601"/>
    </source>
</evidence>
<reference evidence="4 5" key="1">
    <citation type="submission" date="2021-03" db="EMBL/GenBank/DDBJ databases">
        <title>Enterococcal diversity collection.</title>
        <authorList>
            <person name="Gilmore M.S."/>
            <person name="Schwartzman J."/>
            <person name="Van Tyne D."/>
            <person name="Martin M."/>
            <person name="Earl A.M."/>
            <person name="Manson A.L."/>
            <person name="Straub T."/>
            <person name="Salamzade R."/>
            <person name="Saavedra J."/>
            <person name="Lebreton F."/>
            <person name="Prichula J."/>
            <person name="Schaufler K."/>
            <person name="Gaca A."/>
            <person name="Sgardioli B."/>
            <person name="Wagenaar J."/>
            <person name="Strong T."/>
        </authorList>
    </citation>
    <scope>NUCLEOTIDE SEQUENCE [LARGE SCALE GENOMIC DNA]</scope>
    <source>
        <strain evidence="4 5">669A</strain>
    </source>
</reference>
<dbReference type="PROSITE" id="PS50977">
    <property type="entry name" value="HTH_TETR_2"/>
    <property type="match status" value="1"/>
</dbReference>
<dbReference type="RefSeq" id="WP_207673020.1">
    <property type="nucleotide sequence ID" value="NZ_JAFREM010000012.1"/>
</dbReference>
<dbReference type="Pfam" id="PF00440">
    <property type="entry name" value="TetR_N"/>
    <property type="match status" value="1"/>
</dbReference>
<evidence type="ECO:0000313" key="4">
    <source>
        <dbReference type="EMBL" id="MBO1306094.1"/>
    </source>
</evidence>
<dbReference type="SUPFAM" id="SSF46689">
    <property type="entry name" value="Homeodomain-like"/>
    <property type="match status" value="1"/>
</dbReference>
<dbReference type="Gene3D" id="1.10.357.10">
    <property type="entry name" value="Tetracycline Repressor, domain 2"/>
    <property type="match status" value="1"/>
</dbReference>
<keyword evidence="1 2" id="KW-0238">DNA-binding</keyword>
<dbReference type="Proteomes" id="UP000664601">
    <property type="component" value="Unassembled WGS sequence"/>
</dbReference>
<keyword evidence="5" id="KW-1185">Reference proteome</keyword>
<evidence type="ECO:0000256" key="2">
    <source>
        <dbReference type="PROSITE-ProRule" id="PRU00335"/>
    </source>
</evidence>
<dbReference type="EMBL" id="JAFREM010000012">
    <property type="protein sequence ID" value="MBO1306094.1"/>
    <property type="molecule type" value="Genomic_DNA"/>
</dbReference>
<gene>
    <name evidence="4" type="ORF">JZO70_07970</name>
</gene>
<dbReference type="InterPro" id="IPR009057">
    <property type="entry name" value="Homeodomain-like_sf"/>
</dbReference>
<protein>
    <submittedName>
        <fullName evidence="4">Helix-turn-helix transcriptional regulator</fullName>
    </submittedName>
</protein>
<sequence length="220" mass="25467">MKNRLDLFYAAGSHLFINKGYARTQMKDIAQHIGLSTGMIYQYFKGKNELLSFILKCTIEPAYLELEQEYPIQVDQFDYLDDEIDAALQENAKTLKAGIDDPAYTPEKMFSDAFDVIAKYGVGCLIIEHNPDDLPELTETYQTFRQLFFKQVYQYVERFIKDGSLRAVPDIHYATRAMVEVMAFWGMHIMNDAYEIDQEITHEKAKAICLDNLIHAYVVD</sequence>